<name>A0A9J5X958_SOLCO</name>
<organism evidence="1 2">
    <name type="scientific">Solanum commersonii</name>
    <name type="common">Commerson's wild potato</name>
    <name type="synonym">Commerson's nightshade</name>
    <dbReference type="NCBI Taxonomy" id="4109"/>
    <lineage>
        <taxon>Eukaryota</taxon>
        <taxon>Viridiplantae</taxon>
        <taxon>Streptophyta</taxon>
        <taxon>Embryophyta</taxon>
        <taxon>Tracheophyta</taxon>
        <taxon>Spermatophyta</taxon>
        <taxon>Magnoliopsida</taxon>
        <taxon>eudicotyledons</taxon>
        <taxon>Gunneridae</taxon>
        <taxon>Pentapetalae</taxon>
        <taxon>asterids</taxon>
        <taxon>lamiids</taxon>
        <taxon>Solanales</taxon>
        <taxon>Solanaceae</taxon>
        <taxon>Solanoideae</taxon>
        <taxon>Solaneae</taxon>
        <taxon>Solanum</taxon>
    </lineage>
</organism>
<proteinExistence type="predicted"/>
<dbReference type="Proteomes" id="UP000824120">
    <property type="component" value="Chromosome 10"/>
</dbReference>
<sequence length="281" mass="32100">MIDKPSHHNPNWPLKQTWKNRIPYKVSCFIWLLAKEAALTTDKEFKGTKTYARIIFSYPSHQTTLRDMWDEVKNNSKKKVVNGRKTKCWKDEWYEKGNLEDPRVAQWFGLGTSMLEERGFYPLRTQRVAAAGFPCHKKKKGQLGSSIPRYLQSSFVPTKVHSRAIDTTWVELSLKLIGKSPLEGSSFDSGQCDEKRDNLCSGCFLCKETSETVNHRDGKWGRAGRAQGRVRPQGSIVHSIILHSTRGKDLLYTALSCILQEATIYCTQHYLAFLQEAIPTA</sequence>
<dbReference type="AlphaFoldDB" id="A0A9J5X958"/>
<comment type="caution">
    <text evidence="1">The sequence shown here is derived from an EMBL/GenBank/DDBJ whole genome shotgun (WGS) entry which is preliminary data.</text>
</comment>
<reference evidence="1 2" key="1">
    <citation type="submission" date="2020-09" db="EMBL/GenBank/DDBJ databases">
        <title>De no assembly of potato wild relative species, Solanum commersonii.</title>
        <authorList>
            <person name="Cho K."/>
        </authorList>
    </citation>
    <scope>NUCLEOTIDE SEQUENCE [LARGE SCALE GENOMIC DNA]</scope>
    <source>
        <strain evidence="1">LZ3.2</strain>
        <tissue evidence="1">Leaf</tissue>
    </source>
</reference>
<keyword evidence="2" id="KW-1185">Reference proteome</keyword>
<protein>
    <submittedName>
        <fullName evidence="1">Uncharacterized protein</fullName>
    </submittedName>
</protein>
<dbReference type="EMBL" id="JACXVP010000010">
    <property type="protein sequence ID" value="KAG5583456.1"/>
    <property type="molecule type" value="Genomic_DNA"/>
</dbReference>
<evidence type="ECO:0000313" key="1">
    <source>
        <dbReference type="EMBL" id="KAG5583456.1"/>
    </source>
</evidence>
<gene>
    <name evidence="1" type="ORF">H5410_054083</name>
</gene>
<evidence type="ECO:0000313" key="2">
    <source>
        <dbReference type="Proteomes" id="UP000824120"/>
    </source>
</evidence>
<accession>A0A9J5X958</accession>